<keyword evidence="2" id="KW-0418">Kinase</keyword>
<organism evidence="2 3">
    <name type="scientific">Mycobacteroides salmoniphilum</name>
    <dbReference type="NCBI Taxonomy" id="404941"/>
    <lineage>
        <taxon>Bacteria</taxon>
        <taxon>Bacillati</taxon>
        <taxon>Actinomycetota</taxon>
        <taxon>Actinomycetes</taxon>
        <taxon>Mycobacteriales</taxon>
        <taxon>Mycobacteriaceae</taxon>
        <taxon>Mycobacteroides</taxon>
    </lineage>
</organism>
<comment type="caution">
    <text evidence="2">The sequence shown here is derived from an EMBL/GenBank/DDBJ whole genome shotgun (WGS) entry which is preliminary data.</text>
</comment>
<dbReference type="SUPFAM" id="SSF52833">
    <property type="entry name" value="Thioredoxin-like"/>
    <property type="match status" value="1"/>
</dbReference>
<dbReference type="GO" id="GO:0004674">
    <property type="term" value="F:protein serine/threonine kinase activity"/>
    <property type="evidence" value="ECO:0007669"/>
    <property type="project" value="UniProtKB-EC"/>
</dbReference>
<dbReference type="Gene3D" id="3.40.30.10">
    <property type="entry name" value="Glutaredoxin"/>
    <property type="match status" value="1"/>
</dbReference>
<dbReference type="AlphaFoldDB" id="A0A4R8S538"/>
<evidence type="ECO:0000313" key="2">
    <source>
        <dbReference type="EMBL" id="TDZ86000.1"/>
    </source>
</evidence>
<dbReference type="Proteomes" id="UP000295117">
    <property type="component" value="Unassembled WGS sequence"/>
</dbReference>
<name>A0A4R8S538_9MYCO</name>
<accession>A0A4R8S538</accession>
<evidence type="ECO:0000313" key="3">
    <source>
        <dbReference type="Proteomes" id="UP000295117"/>
    </source>
</evidence>
<sequence precursor="true">MSPPRAGGAPNALLRVAIVLATAVLVLTGCSRVVDGTASAPAEAAGWGSGQGAGVTVGGAGDVATGITVFVDFQCPFCQRFEAEYGEEITKYVTEGRLQVTYRPVSFLDPISVSGDYSSRAAAALFLIDNSGAADPVILGFIGEMFRRQPAEGMGNLTNLQISEIAAGAGVTGDVLHEISSLQVTDADRQRTAGNEQQLTDHGLGGVPAVIDSSGEMVDPSDADWLARLVGTR</sequence>
<gene>
    <name evidence="2" type="primary">pknE_1</name>
    <name evidence="2" type="ORF">DE4585_01323</name>
</gene>
<dbReference type="CDD" id="cd02972">
    <property type="entry name" value="DsbA_family"/>
    <property type="match status" value="1"/>
</dbReference>
<reference evidence="2 3" key="1">
    <citation type="journal article" date="2019" name="Sci. Rep.">
        <title>Extended insight into the Mycobacterium chelonae-abscessus complex through whole genome sequencing of Mycobacterium salmoniphilum outbreak and Mycobacterium salmoniphilum-like strains.</title>
        <authorList>
            <person name="Behra P.R.K."/>
            <person name="Das S."/>
            <person name="Pettersson B.M.F."/>
            <person name="Shirreff L."/>
            <person name="DuCote T."/>
            <person name="Jacobsson K.G."/>
            <person name="Ennis D.G."/>
            <person name="Kirsebom L.A."/>
        </authorList>
    </citation>
    <scope>NUCLEOTIDE SEQUENCE [LARGE SCALE GENOMIC DNA]</scope>
    <source>
        <strain evidence="2 3">DE 4585</strain>
    </source>
</reference>
<dbReference type="RefSeq" id="WP_134070331.1">
    <property type="nucleotide sequence ID" value="NZ_PECH01000004.1"/>
</dbReference>
<dbReference type="InterPro" id="IPR036249">
    <property type="entry name" value="Thioredoxin-like_sf"/>
</dbReference>
<evidence type="ECO:0000259" key="1">
    <source>
        <dbReference type="Pfam" id="PF13462"/>
    </source>
</evidence>
<dbReference type="EC" id="2.7.11.1" evidence="2"/>
<dbReference type="Pfam" id="PF13462">
    <property type="entry name" value="Thioredoxin_4"/>
    <property type="match status" value="1"/>
</dbReference>
<keyword evidence="2" id="KW-0808">Transferase</keyword>
<dbReference type="EMBL" id="PECH01000004">
    <property type="protein sequence ID" value="TDZ86000.1"/>
    <property type="molecule type" value="Genomic_DNA"/>
</dbReference>
<protein>
    <submittedName>
        <fullName evidence="2">Serine/threonine-protein kinase PknE</fullName>
        <ecNumber evidence="2">2.7.11.1</ecNumber>
    </submittedName>
</protein>
<proteinExistence type="predicted"/>
<dbReference type="PROSITE" id="PS51257">
    <property type="entry name" value="PROKAR_LIPOPROTEIN"/>
    <property type="match status" value="1"/>
</dbReference>
<dbReference type="InterPro" id="IPR012336">
    <property type="entry name" value="Thioredoxin-like_fold"/>
</dbReference>
<feature type="domain" description="Thioredoxin-like fold" evidence="1">
    <location>
        <begin position="64"/>
        <end position="211"/>
    </location>
</feature>